<protein>
    <recommendedName>
        <fullName evidence="5">HAP1 N-terminal domain-containing protein</fullName>
    </recommendedName>
</protein>
<evidence type="ECO:0008006" key="5">
    <source>
        <dbReference type="Google" id="ProtNLM"/>
    </source>
</evidence>
<name>A0AAN7X8G2_ELEMC</name>
<comment type="caution">
    <text evidence="3">The sequence shown here is derived from an EMBL/GenBank/DDBJ whole genome shotgun (WGS) entry which is preliminary data.</text>
</comment>
<dbReference type="AlphaFoldDB" id="A0AAN7X8G2"/>
<reference evidence="3 4" key="1">
    <citation type="journal article" date="2023" name="Genes (Basel)">
        <title>Chromosome-Level Genome Assembly and Circadian Gene Repertoire of the Patagonia Blennie Eleginops maclovinus-The Closest Ancestral Proxy of Antarctic Cryonotothenioids.</title>
        <authorList>
            <person name="Cheng C.C."/>
            <person name="Rivera-Colon A.G."/>
            <person name="Minhas B.F."/>
            <person name="Wilson L."/>
            <person name="Rayamajhi N."/>
            <person name="Vargas-Chacoff L."/>
            <person name="Catchen J.M."/>
        </authorList>
    </citation>
    <scope>NUCLEOTIDE SEQUENCE [LARGE SCALE GENOMIC DNA]</scope>
    <source>
        <strain evidence="3">JMC-PN-2008</strain>
    </source>
</reference>
<keyword evidence="2" id="KW-0175">Coiled coil</keyword>
<evidence type="ECO:0000256" key="2">
    <source>
        <dbReference type="ARBA" id="ARBA00023054"/>
    </source>
</evidence>
<dbReference type="EMBL" id="JAUZQC010000017">
    <property type="protein sequence ID" value="KAK5856312.1"/>
    <property type="molecule type" value="Genomic_DNA"/>
</dbReference>
<accession>A0AAN7X8G2</accession>
<reference evidence="3 4" key="2">
    <citation type="journal article" date="2023" name="Mol. Biol. Evol.">
        <title>Genomics of Secondarily Temperate Adaptation in the Only Non-Antarctic Icefish.</title>
        <authorList>
            <person name="Rivera-Colon A.G."/>
            <person name="Rayamajhi N."/>
            <person name="Minhas B.F."/>
            <person name="Madrigal G."/>
            <person name="Bilyk K.T."/>
            <person name="Yoon V."/>
            <person name="Hune M."/>
            <person name="Gregory S."/>
            <person name="Cheng C.H.C."/>
            <person name="Catchen J.M."/>
        </authorList>
    </citation>
    <scope>NUCLEOTIDE SEQUENCE [LARGE SCALE GENOMIC DNA]</scope>
    <source>
        <strain evidence="3">JMC-PN-2008</strain>
    </source>
</reference>
<gene>
    <name evidence="3" type="ORF">PBY51_007920</name>
</gene>
<evidence type="ECO:0000256" key="1">
    <source>
        <dbReference type="ARBA" id="ARBA00009019"/>
    </source>
</evidence>
<evidence type="ECO:0000313" key="3">
    <source>
        <dbReference type="EMBL" id="KAK5856312.1"/>
    </source>
</evidence>
<dbReference type="PANTHER" id="PTHR19232">
    <property type="entry name" value="CENTROCORTIN FAMILY MEMBER"/>
    <property type="match status" value="1"/>
</dbReference>
<dbReference type="InterPro" id="IPR026079">
    <property type="entry name" value="CDR2"/>
</dbReference>
<dbReference type="PANTHER" id="PTHR19232:SF1">
    <property type="entry name" value="CEREBELLAR DEGENERATION-RELATED PROTEIN 2"/>
    <property type="match status" value="1"/>
</dbReference>
<dbReference type="Proteomes" id="UP001346869">
    <property type="component" value="Unassembled WGS sequence"/>
</dbReference>
<keyword evidence="4" id="KW-1185">Reference proteome</keyword>
<sequence>MSVYISPQSGVDREQLQAAKPLTPVCQVSVSWRLERLKAPRAITMLSDVILEEEFDKSGEAWYDPQDLEHDLHLAAELGKTLLDRNHELEQALQQMYSTNQSSCWR</sequence>
<evidence type="ECO:0000313" key="4">
    <source>
        <dbReference type="Proteomes" id="UP001346869"/>
    </source>
</evidence>
<organism evidence="3 4">
    <name type="scientific">Eleginops maclovinus</name>
    <name type="common">Patagonian blennie</name>
    <name type="synonym">Eleginus maclovinus</name>
    <dbReference type="NCBI Taxonomy" id="56733"/>
    <lineage>
        <taxon>Eukaryota</taxon>
        <taxon>Metazoa</taxon>
        <taxon>Chordata</taxon>
        <taxon>Craniata</taxon>
        <taxon>Vertebrata</taxon>
        <taxon>Euteleostomi</taxon>
        <taxon>Actinopterygii</taxon>
        <taxon>Neopterygii</taxon>
        <taxon>Teleostei</taxon>
        <taxon>Neoteleostei</taxon>
        <taxon>Acanthomorphata</taxon>
        <taxon>Eupercaria</taxon>
        <taxon>Perciformes</taxon>
        <taxon>Notothenioidei</taxon>
        <taxon>Eleginopidae</taxon>
        <taxon>Eleginops</taxon>
    </lineage>
</organism>
<comment type="similarity">
    <text evidence="1">Belongs to the CDR2 family.</text>
</comment>
<proteinExistence type="inferred from homology"/>